<evidence type="ECO:0000256" key="1">
    <source>
        <dbReference type="SAM" id="MobiDB-lite"/>
    </source>
</evidence>
<dbReference type="Pfam" id="PF20211">
    <property type="entry name" value="DUF6571"/>
    <property type="match status" value="1"/>
</dbReference>
<protein>
    <recommendedName>
        <fullName evidence="2">DUF6571 domain-containing protein</fullName>
    </recommendedName>
</protein>
<dbReference type="InterPro" id="IPR036689">
    <property type="entry name" value="ESAT-6-like_sf"/>
</dbReference>
<proteinExistence type="predicted"/>
<sequence>MPTYQQILETDLSVLTSAADSWKRTATDLKKLADSYEQGVKSLSVGGDWRGQSADASLQPLGVTRQEYAAAYREARAMESVLRDAHSTLVRLKAQVKSAVADAVDAGMKVSEGGVASFDYSKVDAATANSVRHQPDLREVEQSYTRNITSAVKAVNDYDEDVKRALLSASGADGTAPSGFNLRPVGDVEAVEALLLTQKVRSGKASSEELEQYRNLLRANAHDKRFSEAFLYGLGGKDTLQLADQMMLAARESGVSAGDKKLYESISASLASTLGTGTKDPSSDMYKAFLVELRNAGDKPMDKDGSARGYQTLVTLMSEGGGYGKQFLNDVGEGILDAEGNGLELWHDADGAGRADFAADPLAGLLTVMSKNPEAAEYFLDPKAPGNENDHLKHLLTERDWGGSSSAGLGAALQAAATGHPPGHDAGPPGTHTEGQARVMHHAVKMLDADMKGHELPEELNDLRTPMARALADYVADTHVIFEGQNLGGVRGEESVVRSDQGGYQIAVGQASLVRVTRGLADDPYAFSLLHTAERVYSASLLDQLPSFAGNVPGESAAWNAETKDIGHALGVLSGIGEDVIADRHDEKDDWAEKTTTYTVNGVNAFVGEIPIVGSAASSLVDTIGFDWQKKQEEDNEEDATDDRSENYGAEKDGLNKMLHNWGNRESIKDSDAYKTAQDGANVAFDQGLNNAAQHLRPPRG</sequence>
<reference evidence="3" key="1">
    <citation type="submission" date="2022-04" db="EMBL/GenBank/DDBJ databases">
        <title>Systematic whole-genome sequencing reveals an unexpected diversity among actinomycetoma pathogens and provides insights into their antibacterial susceptibilities.</title>
        <authorList>
            <person name="Watson A.K."/>
            <person name="Kepplinger B."/>
            <person name="Bakhiet S.M."/>
            <person name="Mhmoud N.A."/>
            <person name="Chapman J."/>
            <person name="Allenby N."/>
            <person name="Mickiewicz K."/>
            <person name="Goodfellow M."/>
            <person name="Fahal A.H."/>
            <person name="Errington J."/>
        </authorList>
    </citation>
    <scope>NUCLEOTIDE SEQUENCE</scope>
    <source>
        <strain evidence="3">SD 504</strain>
    </source>
</reference>
<gene>
    <name evidence="3" type="ORF">MW084_10350</name>
</gene>
<dbReference type="Proteomes" id="UP001056383">
    <property type="component" value="Chromosome"/>
</dbReference>
<feature type="region of interest" description="Disordered" evidence="1">
    <location>
        <begin position="629"/>
        <end position="656"/>
    </location>
</feature>
<name>A0ABY4TGZ3_9ACTN</name>
<dbReference type="EMBL" id="CP095474">
    <property type="protein sequence ID" value="URN16285.1"/>
    <property type="molecule type" value="Genomic_DNA"/>
</dbReference>
<organism evidence="3 4">
    <name type="scientific">Streptomyces sudanensis</name>
    <dbReference type="NCBI Taxonomy" id="436397"/>
    <lineage>
        <taxon>Bacteria</taxon>
        <taxon>Bacillati</taxon>
        <taxon>Actinomycetota</taxon>
        <taxon>Actinomycetes</taxon>
        <taxon>Kitasatosporales</taxon>
        <taxon>Streptomycetaceae</taxon>
        <taxon>Streptomyces</taxon>
    </lineage>
</organism>
<evidence type="ECO:0000313" key="3">
    <source>
        <dbReference type="EMBL" id="URN16285.1"/>
    </source>
</evidence>
<accession>A0ABY4TGZ3</accession>
<feature type="domain" description="DUF6571" evidence="2">
    <location>
        <begin position="359"/>
        <end position="653"/>
    </location>
</feature>
<dbReference type="InterPro" id="IPR046701">
    <property type="entry name" value="DUF6571"/>
</dbReference>
<evidence type="ECO:0000259" key="2">
    <source>
        <dbReference type="Pfam" id="PF20211"/>
    </source>
</evidence>
<keyword evidence="4" id="KW-1185">Reference proteome</keyword>
<dbReference type="RefSeq" id="WP_010470151.1">
    <property type="nucleotide sequence ID" value="NZ_CP095474.1"/>
</dbReference>
<evidence type="ECO:0000313" key="4">
    <source>
        <dbReference type="Proteomes" id="UP001056383"/>
    </source>
</evidence>
<feature type="compositionally biased region" description="Basic and acidic residues" evidence="1">
    <location>
        <begin position="642"/>
        <end position="655"/>
    </location>
</feature>
<dbReference type="SUPFAM" id="SSF140453">
    <property type="entry name" value="EsxAB dimer-like"/>
    <property type="match status" value="1"/>
</dbReference>